<evidence type="ECO:0000313" key="3">
    <source>
        <dbReference type="Proteomes" id="UP000195879"/>
    </source>
</evidence>
<dbReference type="OrthoDB" id="381212at2759"/>
<gene>
    <name evidence="2" type="ORF">PCHDK_000310600</name>
    <name evidence="1" type="ORF">PCHDS_000308700</name>
</gene>
<evidence type="ECO:0000313" key="4">
    <source>
        <dbReference type="Proteomes" id="UP000507536"/>
    </source>
</evidence>
<dbReference type="Proteomes" id="UP000507536">
    <property type="component" value="Chromosome 12"/>
</dbReference>
<dbReference type="Gene3D" id="3.30.300.20">
    <property type="match status" value="1"/>
</dbReference>
<dbReference type="EMBL" id="LT608206">
    <property type="protein sequence ID" value="SCN61689.1"/>
    <property type="molecule type" value="Genomic_DNA"/>
</dbReference>
<name>A0A1C6YHZ6_PLACE</name>
<accession>A0A1C6YHZ6</accession>
<dbReference type="InterPro" id="IPR000238">
    <property type="entry name" value="RbfA"/>
</dbReference>
<evidence type="ECO:0000313" key="2">
    <source>
        <dbReference type="EMBL" id="SCN61689.1"/>
    </source>
</evidence>
<dbReference type="GO" id="GO:0006364">
    <property type="term" value="P:rRNA processing"/>
    <property type="evidence" value="ECO:0007669"/>
    <property type="project" value="InterPro"/>
</dbReference>
<dbReference type="InterPro" id="IPR015946">
    <property type="entry name" value="KH_dom-like_a/b"/>
</dbReference>
<dbReference type="AlphaFoldDB" id="A0A1C6YHZ6"/>
<evidence type="ECO:0000313" key="1">
    <source>
        <dbReference type="EMBL" id="SCM22931.1"/>
    </source>
</evidence>
<dbReference type="EMBL" id="LT608192">
    <property type="protein sequence ID" value="SCM22931.1"/>
    <property type="molecule type" value="Genomic_DNA"/>
</dbReference>
<proteinExistence type="predicted"/>
<dbReference type="SUPFAM" id="SSF89919">
    <property type="entry name" value="Ribosome-binding factor A, RbfA"/>
    <property type="match status" value="1"/>
</dbReference>
<protein>
    <submittedName>
        <fullName evidence="1">Ribosome-binding factor A, putative</fullName>
    </submittedName>
</protein>
<dbReference type="InterPro" id="IPR023799">
    <property type="entry name" value="RbfA_dom_sf"/>
</dbReference>
<sequence>MYLYLIILLSIFTKINYTLVIKHKANTFNHMHFLNTHIPRKQFKNTAYLTKKETPRHEIYRKRFEKEIKNALQSIIYKKGIKFNYKYHIDEDIIEGITIHNVQLSPDCSVAKVIIEIMGDSVDSRQGYIWIQKNCKHIRYKLAELIKHRKRVPFLNFVLSNLSEQTQLFCEIENIRESYGDMFKDELNNELLFDKDDPQENST</sequence>
<dbReference type="Proteomes" id="UP000195879">
    <property type="component" value="Chromosome 12"/>
</dbReference>
<organism evidence="1 4">
    <name type="scientific">Plasmodium chabaudi adami</name>
    <dbReference type="NCBI Taxonomy" id="5826"/>
    <lineage>
        <taxon>Eukaryota</taxon>
        <taxon>Sar</taxon>
        <taxon>Alveolata</taxon>
        <taxon>Apicomplexa</taxon>
        <taxon>Aconoidasida</taxon>
        <taxon>Haemosporida</taxon>
        <taxon>Plasmodiidae</taxon>
        <taxon>Plasmodium</taxon>
        <taxon>Plasmodium (Vinckeia)</taxon>
    </lineage>
</organism>
<dbReference type="Pfam" id="PF02033">
    <property type="entry name" value="RBFA"/>
    <property type="match status" value="1"/>
</dbReference>
<reference evidence="3 4" key="1">
    <citation type="submission" date="2016-08" db="EMBL/GenBank/DDBJ databases">
        <authorList>
            <consortium name="Pathogen Informatics"/>
        </authorList>
    </citation>
    <scope>NUCLEOTIDE SEQUENCE [LARGE SCALE GENOMIC DNA]</scope>
    <source>
        <strain evidence="2 3">DK</strain>
        <strain evidence="1 4">DS</strain>
    </source>
</reference>